<gene>
    <name evidence="3" type="primary">LOC109377047</name>
</gene>
<feature type="compositionally biased region" description="Polar residues" evidence="1">
    <location>
        <begin position="40"/>
        <end position="49"/>
    </location>
</feature>
<evidence type="ECO:0000313" key="2">
    <source>
        <dbReference type="Proteomes" id="UP000694851"/>
    </source>
</evidence>
<reference evidence="3" key="1">
    <citation type="submission" date="2025-08" db="UniProtKB">
        <authorList>
            <consortium name="RefSeq"/>
        </authorList>
    </citation>
    <scope>IDENTIFICATION</scope>
    <source>
        <tissue evidence="3">Muscle</tissue>
    </source>
</reference>
<feature type="region of interest" description="Disordered" evidence="1">
    <location>
        <begin position="1"/>
        <end position="86"/>
    </location>
</feature>
<feature type="compositionally biased region" description="Polar residues" evidence="1">
    <location>
        <begin position="1"/>
        <end position="11"/>
    </location>
</feature>
<name>A0A8B7QJP2_HIPAR</name>
<dbReference type="RefSeq" id="XP_019488811.1">
    <property type="nucleotide sequence ID" value="XM_019633266.1"/>
</dbReference>
<feature type="region of interest" description="Disordered" evidence="1">
    <location>
        <begin position="227"/>
        <end position="252"/>
    </location>
</feature>
<dbReference type="OrthoDB" id="10661239at2759"/>
<organism evidence="2 3">
    <name type="scientific">Hipposideros armiger</name>
    <name type="common">Great Himalayan leaf-nosed bat</name>
    <dbReference type="NCBI Taxonomy" id="186990"/>
    <lineage>
        <taxon>Eukaryota</taxon>
        <taxon>Metazoa</taxon>
        <taxon>Chordata</taxon>
        <taxon>Craniata</taxon>
        <taxon>Vertebrata</taxon>
        <taxon>Euteleostomi</taxon>
        <taxon>Mammalia</taxon>
        <taxon>Eutheria</taxon>
        <taxon>Laurasiatheria</taxon>
        <taxon>Chiroptera</taxon>
        <taxon>Yinpterochiroptera</taxon>
        <taxon>Rhinolophoidea</taxon>
        <taxon>Hipposideridae</taxon>
        <taxon>Hipposideros</taxon>
    </lineage>
</organism>
<proteinExistence type="predicted"/>
<dbReference type="AlphaFoldDB" id="A0A8B7QJP2"/>
<keyword evidence="2" id="KW-1185">Reference proteome</keyword>
<sequence>MGGCSEGQSVQRAPHPQHSASEAAKPEDLGSIDPGRPTRVGNSVSSHRQPPSPCNANPPRAGGAELPAKAQARRPQERTGLRRWGSVALRWLPPLAPSRLLSLPRRLQHRAAEAHGRRKPEEGGARVRSGAGKIGLPRPGGGAGESAVPPAVRGARQPVRCPRGPGPVPRRLCASEPRGSSSCWAAGARWAVAAAAPKFAEEGAMRRGRLWSSGSPERRGRSAAELLPFGVGGHPPRALAGRPGEENHHEGRAGEKQLVASGQAILGLLDLQSHVLKEEATHYSYVMLVLLHCH</sequence>
<dbReference type="Proteomes" id="UP000694851">
    <property type="component" value="Unplaced"/>
</dbReference>
<feature type="region of interest" description="Disordered" evidence="1">
    <location>
        <begin position="110"/>
        <end position="163"/>
    </location>
</feature>
<accession>A0A8B7QJP2</accession>
<evidence type="ECO:0000313" key="3">
    <source>
        <dbReference type="RefSeq" id="XP_019488811.1"/>
    </source>
</evidence>
<dbReference type="GeneID" id="109377047"/>
<feature type="compositionally biased region" description="Basic and acidic residues" evidence="1">
    <location>
        <begin position="243"/>
        <end position="252"/>
    </location>
</feature>
<feature type="compositionally biased region" description="Basic and acidic residues" evidence="1">
    <location>
        <begin position="110"/>
        <end position="125"/>
    </location>
</feature>
<dbReference type="KEGG" id="hai:109377047"/>
<protein>
    <submittedName>
        <fullName evidence="3">Uncharacterized protein LOC109377047</fullName>
    </submittedName>
</protein>
<evidence type="ECO:0000256" key="1">
    <source>
        <dbReference type="SAM" id="MobiDB-lite"/>
    </source>
</evidence>